<dbReference type="GO" id="GO:0005778">
    <property type="term" value="C:peroxisomal membrane"/>
    <property type="evidence" value="ECO:0007669"/>
    <property type="project" value="InterPro"/>
</dbReference>
<reference evidence="4" key="1">
    <citation type="journal article" date="2020" name="Stud. Mycol.">
        <title>101 Dothideomycetes genomes: a test case for predicting lifestyles and emergence of pathogens.</title>
        <authorList>
            <person name="Haridas S."/>
            <person name="Albert R."/>
            <person name="Binder M."/>
            <person name="Bloem J."/>
            <person name="Labutti K."/>
            <person name="Salamov A."/>
            <person name="Andreopoulos B."/>
            <person name="Baker S."/>
            <person name="Barry K."/>
            <person name="Bills G."/>
            <person name="Bluhm B."/>
            <person name="Cannon C."/>
            <person name="Castanera R."/>
            <person name="Culley D."/>
            <person name="Daum C."/>
            <person name="Ezra D."/>
            <person name="Gonzalez J."/>
            <person name="Henrissat B."/>
            <person name="Kuo A."/>
            <person name="Liang C."/>
            <person name="Lipzen A."/>
            <person name="Lutzoni F."/>
            <person name="Magnuson J."/>
            <person name="Mondo S."/>
            <person name="Nolan M."/>
            <person name="Ohm R."/>
            <person name="Pangilinan J."/>
            <person name="Park H.-J."/>
            <person name="Ramirez L."/>
            <person name="Alfaro M."/>
            <person name="Sun H."/>
            <person name="Tritt A."/>
            <person name="Yoshinaga Y."/>
            <person name="Zwiers L.-H."/>
            <person name="Turgeon B."/>
            <person name="Goodwin S."/>
            <person name="Spatafora J."/>
            <person name="Crous P."/>
            <person name="Grigoriev I."/>
        </authorList>
    </citation>
    <scope>NUCLEOTIDE SEQUENCE</scope>
    <source>
        <strain evidence="4">CBS 379.55</strain>
    </source>
</reference>
<dbReference type="GeneID" id="54554821"/>
<accession>A0A6A6JFF3</accession>
<dbReference type="Proteomes" id="UP000800097">
    <property type="component" value="Unassembled WGS sequence"/>
</dbReference>
<name>A0A6A6JFF3_WESOR</name>
<evidence type="ECO:0000256" key="1">
    <source>
        <dbReference type="SAM" id="Coils"/>
    </source>
</evidence>
<dbReference type="PANTHER" id="PTHR28080:SF1">
    <property type="entry name" value="PEROXISOMAL BIOGENESIS FACTOR 3"/>
    <property type="match status" value="1"/>
</dbReference>
<feature type="coiled-coil region" evidence="1">
    <location>
        <begin position="37"/>
        <end position="64"/>
    </location>
</feature>
<gene>
    <name evidence="4" type="ORF">EI97DRAFT_468214</name>
</gene>
<feature type="transmembrane region" description="Helical" evidence="3">
    <location>
        <begin position="16"/>
        <end position="34"/>
    </location>
</feature>
<evidence type="ECO:0000256" key="2">
    <source>
        <dbReference type="SAM" id="MobiDB-lite"/>
    </source>
</evidence>
<keyword evidence="3" id="KW-1133">Transmembrane helix</keyword>
<feature type="compositionally biased region" description="Basic and acidic residues" evidence="2">
    <location>
        <begin position="507"/>
        <end position="521"/>
    </location>
</feature>
<dbReference type="OrthoDB" id="45930at2759"/>
<feature type="region of interest" description="Disordered" evidence="2">
    <location>
        <begin position="469"/>
        <end position="521"/>
    </location>
</feature>
<dbReference type="AlphaFoldDB" id="A0A6A6JFF3"/>
<keyword evidence="5" id="KW-1185">Reference proteome</keyword>
<dbReference type="RefSeq" id="XP_033652820.1">
    <property type="nucleotide sequence ID" value="XM_033801646.1"/>
</dbReference>
<sequence>MISATRRWFRRNRTNLAVGAGVLGAGYLAGQYLLGKLTEARQRMSEERIAKENLRRRFEQNQEDCTFTVLAILPAATENILNAIPVEQILEELQKHKAERLSRSVGPSEIASSAAPSVADDDSKSLKSFQSESYVHASQVGVADTGSASASTEGAEVPTEKKVKKSKAQLWNEMKISSISRAFTLLYTLSLLTILTRIQLNLLGRRNYLASVVALATPAAQESKIHLENHDDDNLEHAYGTDFETNRRYLSFSWWLLHRGCIDLMHKVQEAVKEVFGAVNPRDEMTLEQLSNLTLEVRKKVEGATEEERRTKKWLPYLLPSPSQEAYVLRESGMTDASSPPTPSLRRLVDETSDLIDSPSFTHVLTSLLDAAFSQLIEIKIAQLAYKIAPPPSSTPGSDVRVQDVTDIPDPSQAKTKVANALAIFCRQAHSIGSGINNEYLAAIESVSQLEAFAAVVYSSNFEFETPGAAMPLPSRPATSAGPDASQSERADALPEGGDTDVGFESAWDKAEEKARAAAEV</sequence>
<keyword evidence="3" id="KW-0472">Membrane</keyword>
<dbReference type="GO" id="GO:0030674">
    <property type="term" value="F:protein-macromolecule adaptor activity"/>
    <property type="evidence" value="ECO:0007669"/>
    <property type="project" value="TreeGrafter"/>
</dbReference>
<feature type="region of interest" description="Disordered" evidence="2">
    <location>
        <begin position="104"/>
        <end position="123"/>
    </location>
</feature>
<evidence type="ECO:0000313" key="5">
    <source>
        <dbReference type="Proteomes" id="UP000800097"/>
    </source>
</evidence>
<dbReference type="GO" id="GO:0045046">
    <property type="term" value="P:protein import into peroxisome membrane"/>
    <property type="evidence" value="ECO:0007669"/>
    <property type="project" value="TreeGrafter"/>
</dbReference>
<keyword evidence="3" id="KW-0812">Transmembrane</keyword>
<keyword evidence="1" id="KW-0175">Coiled coil</keyword>
<dbReference type="PANTHER" id="PTHR28080">
    <property type="entry name" value="PEROXISOMAL BIOGENESIS FACTOR 3"/>
    <property type="match status" value="1"/>
</dbReference>
<organism evidence="4 5">
    <name type="scientific">Westerdykella ornata</name>
    <dbReference type="NCBI Taxonomy" id="318751"/>
    <lineage>
        <taxon>Eukaryota</taxon>
        <taxon>Fungi</taxon>
        <taxon>Dikarya</taxon>
        <taxon>Ascomycota</taxon>
        <taxon>Pezizomycotina</taxon>
        <taxon>Dothideomycetes</taxon>
        <taxon>Pleosporomycetidae</taxon>
        <taxon>Pleosporales</taxon>
        <taxon>Sporormiaceae</taxon>
        <taxon>Westerdykella</taxon>
    </lineage>
</organism>
<evidence type="ECO:0000313" key="4">
    <source>
        <dbReference type="EMBL" id="KAF2275281.1"/>
    </source>
</evidence>
<protein>
    <submittedName>
        <fullName evidence="4">Peroxin 3</fullName>
    </submittedName>
</protein>
<dbReference type="Pfam" id="PF04882">
    <property type="entry name" value="Peroxin-3"/>
    <property type="match status" value="1"/>
</dbReference>
<proteinExistence type="predicted"/>
<evidence type="ECO:0000256" key="3">
    <source>
        <dbReference type="SAM" id="Phobius"/>
    </source>
</evidence>
<dbReference type="EMBL" id="ML986498">
    <property type="protein sequence ID" value="KAF2275281.1"/>
    <property type="molecule type" value="Genomic_DNA"/>
</dbReference>
<dbReference type="InterPro" id="IPR006966">
    <property type="entry name" value="Peroxin-3"/>
</dbReference>